<dbReference type="PROSITE" id="PS50234">
    <property type="entry name" value="VWFA"/>
    <property type="match status" value="1"/>
</dbReference>
<dbReference type="InterPro" id="IPR051266">
    <property type="entry name" value="CLCR"/>
</dbReference>
<dbReference type="SUPFAM" id="SSF53300">
    <property type="entry name" value="vWA-like"/>
    <property type="match status" value="1"/>
</dbReference>
<dbReference type="Gene3D" id="3.40.50.410">
    <property type="entry name" value="von Willebrand factor, type A domain"/>
    <property type="match status" value="1"/>
</dbReference>
<dbReference type="Proteomes" id="UP000066624">
    <property type="component" value="Chromosome"/>
</dbReference>
<dbReference type="SMART" id="SM00327">
    <property type="entry name" value="VWA"/>
    <property type="match status" value="1"/>
</dbReference>
<proteinExistence type="predicted"/>
<keyword evidence="2" id="KW-1185">Reference proteome</keyword>
<gene>
    <name evidence="1" type="ORF">WM2015_2766</name>
</gene>
<name>A0A0K0XZK9_9GAMM</name>
<dbReference type="OrthoDB" id="9783818at2"/>
<dbReference type="AlphaFoldDB" id="A0A0K0XZK9"/>
<evidence type="ECO:0000313" key="2">
    <source>
        <dbReference type="Proteomes" id="UP000066624"/>
    </source>
</evidence>
<dbReference type="PANTHER" id="PTHR10579:SF43">
    <property type="entry name" value="ZINC FINGER (C3HC4-TYPE RING FINGER) FAMILY PROTEIN"/>
    <property type="match status" value="1"/>
</dbReference>
<protein>
    <submittedName>
        <fullName evidence="1">von Willebrand factor type A</fullName>
    </submittedName>
</protein>
<dbReference type="InterPro" id="IPR036465">
    <property type="entry name" value="vWFA_dom_sf"/>
</dbReference>
<accession>A0A0K0XZK9</accession>
<dbReference type="InterPro" id="IPR002035">
    <property type="entry name" value="VWF_A"/>
</dbReference>
<reference evidence="2" key="1">
    <citation type="submission" date="2015-07" db="EMBL/GenBank/DDBJ databases">
        <authorList>
            <person name="Kim K.M."/>
        </authorList>
    </citation>
    <scope>NUCLEOTIDE SEQUENCE [LARGE SCALE GENOMIC DNA]</scope>
    <source>
        <strain evidence="2">KCTC 42284</strain>
    </source>
</reference>
<evidence type="ECO:0000313" key="1">
    <source>
        <dbReference type="EMBL" id="AKS43123.1"/>
    </source>
</evidence>
<dbReference type="Pfam" id="PF00092">
    <property type="entry name" value="VWA"/>
    <property type="match status" value="1"/>
</dbReference>
<dbReference type="PROSITE" id="PS51257">
    <property type="entry name" value="PROKAR_LIPOPROTEIN"/>
    <property type="match status" value="1"/>
</dbReference>
<sequence length="652" mass="68365">MSLNKTLFVLGLAVLLACPAARADTVIVYDASNSMWGQIEGEAKVTIARRVLADLVRDWDASEPLGLVAYGHRREGDCTDIETVVPVGPVDREALLARIESISPKGHTPLTEAVRHAAEALRYRDVPATVILVSDGIESCNADPCELATELAGAGINFTAHVIGFGVGDADQAQLACIAENTGGRFFAASDAAGLQAALDQAKGAALETPPEPRVTLTAPMSAVAGSNVEVSWQGESIHPRDLVTLVPVDAAPDARGDYRRVGNETAARLQAPGQPGAYELRYVASATGMAVASAPIELTEASLIISGPESAAAGANVAVEWTDTIHPRDLVTIVPIDAADSTVGDYRRVGNSLAVSLQAPAEPGDYELRYVLESDGRVMARAAIRIVEQAMRVSGPESAVAGSSVSIEWSDAVHPRDLVTIVPSGAPVDAYGEYRRVSNAASGTLQAPAEPGDYEIRYLLEESGEAVASAPLRVIAAETSVSGPATALAGSRIEVSWARSIHHRDMVTIVPAGEPADATADYRRVSTAESAPLDTAAEPGNYEIRYLLEATGQAIASSPIVLTPPEVTITAPAVVAAGERFEARWSQTVHPRDLVVIVPADAPSDADEGYRRAGRGNAGTLQAPDRPGDYEVRYLLVANGLAIARTPIRVE</sequence>
<dbReference type="EMBL" id="CP012154">
    <property type="protein sequence ID" value="AKS43123.1"/>
    <property type="molecule type" value="Genomic_DNA"/>
</dbReference>
<dbReference type="KEGG" id="wma:WM2015_2766"/>
<dbReference type="STRING" id="1579979.WM2015_2766"/>
<dbReference type="PANTHER" id="PTHR10579">
    <property type="entry name" value="CALCIUM-ACTIVATED CHLORIDE CHANNEL REGULATOR"/>
    <property type="match status" value="1"/>
</dbReference>
<organism evidence="1 2">
    <name type="scientific">Wenzhouxiangella marina</name>
    <dbReference type="NCBI Taxonomy" id="1579979"/>
    <lineage>
        <taxon>Bacteria</taxon>
        <taxon>Pseudomonadati</taxon>
        <taxon>Pseudomonadota</taxon>
        <taxon>Gammaproteobacteria</taxon>
        <taxon>Chromatiales</taxon>
        <taxon>Wenzhouxiangellaceae</taxon>
        <taxon>Wenzhouxiangella</taxon>
    </lineage>
</organism>
<dbReference type="RefSeq" id="WP_049726632.1">
    <property type="nucleotide sequence ID" value="NZ_CP012154.1"/>
</dbReference>